<sequence length="600" mass="69451">MGFSSNTKSEIPIGTLNQVLKASACSPIRFQKPKSRRTLKSVSKISNKPCALCTNEYANRNVQICIHKWLHFLKLRIVSCKFYKKYKELDTDDSLVKETITNTLVQVCQLFPDAQKLIADENKWCSCRNFSRNCPHCRNAMENVCDNLSKNNMDASRVKNSYDNNNCLKVLSSNSKSSDHISNCIHFKRPTLSTSTFQSTSLDNTTAKLKQNFLKLDLSGGKSSSGYSSIKSKNSSNRRLSSKSFKNAALFREELTYSCELFNKKLEVFNKKNICKHPVKVLYKTNASNFDKNESKMEINISKTTNKAQFEKQPLVLTNSEKSFVEKYKNCKVTFRDGSLNFARDNWHDLPKKITSLELCDSKNNENSNNFFMSVISVYEKEQQFCNNLFYDKLFEKTLIMAGEDKYERGKKNKKAIFTRIIRKARISTCLRKKNKHYEDCKETRKNNNEELVEIQQNASSLASDNKKSFIMLAEAIKAKGTVDDILKICGLLRFLERIENRDFNMSCWKNRNICEDAICAELVEMFANVYDFCRKEAKKHKKEITNEQLKLVKLFVIKHKMFELVPEINFVALKISNGFIETEEQLKNAVAFNLIWEMW</sequence>
<dbReference type="AlphaFoldDB" id="A0A9N9QSD7"/>
<proteinExistence type="predicted"/>
<dbReference type="Proteomes" id="UP001152799">
    <property type="component" value="Chromosome 9"/>
</dbReference>
<gene>
    <name evidence="1" type="ORF">CEUTPL_LOCUS13894</name>
</gene>
<keyword evidence="2" id="KW-1185">Reference proteome</keyword>
<reference evidence="1" key="1">
    <citation type="submission" date="2022-01" db="EMBL/GenBank/DDBJ databases">
        <authorList>
            <person name="King R."/>
        </authorList>
    </citation>
    <scope>NUCLEOTIDE SEQUENCE</scope>
</reference>
<dbReference type="OrthoDB" id="6769536at2759"/>
<dbReference type="EMBL" id="OU892285">
    <property type="protein sequence ID" value="CAG9773504.1"/>
    <property type="molecule type" value="Genomic_DNA"/>
</dbReference>
<evidence type="ECO:0000313" key="2">
    <source>
        <dbReference type="Proteomes" id="UP001152799"/>
    </source>
</evidence>
<accession>A0A9N9QSD7</accession>
<organism evidence="1 2">
    <name type="scientific">Ceutorhynchus assimilis</name>
    <name type="common">cabbage seed weevil</name>
    <dbReference type="NCBI Taxonomy" id="467358"/>
    <lineage>
        <taxon>Eukaryota</taxon>
        <taxon>Metazoa</taxon>
        <taxon>Ecdysozoa</taxon>
        <taxon>Arthropoda</taxon>
        <taxon>Hexapoda</taxon>
        <taxon>Insecta</taxon>
        <taxon>Pterygota</taxon>
        <taxon>Neoptera</taxon>
        <taxon>Endopterygota</taxon>
        <taxon>Coleoptera</taxon>
        <taxon>Polyphaga</taxon>
        <taxon>Cucujiformia</taxon>
        <taxon>Curculionidae</taxon>
        <taxon>Ceutorhynchinae</taxon>
        <taxon>Ceutorhynchus</taxon>
    </lineage>
</organism>
<protein>
    <submittedName>
        <fullName evidence="1">Uncharacterized protein</fullName>
    </submittedName>
</protein>
<name>A0A9N9QSD7_9CUCU</name>
<evidence type="ECO:0000313" key="1">
    <source>
        <dbReference type="EMBL" id="CAG9773504.1"/>
    </source>
</evidence>